<accession>A0A5E4Z4C5</accession>
<protein>
    <recommendedName>
        <fullName evidence="1">SMODS-associated and fused to various effectors domain-containing protein</fullName>
    </recommendedName>
</protein>
<dbReference type="InterPro" id="IPR040836">
    <property type="entry name" value="SAVED"/>
</dbReference>
<dbReference type="Proteomes" id="UP000414233">
    <property type="component" value="Unassembled WGS sequence"/>
</dbReference>
<dbReference type="AlphaFoldDB" id="A0A5E4Z4C5"/>
<evidence type="ECO:0000259" key="1">
    <source>
        <dbReference type="Pfam" id="PF18145"/>
    </source>
</evidence>
<dbReference type="OrthoDB" id="268467at2"/>
<dbReference type="RefSeq" id="WP_150699634.1">
    <property type="nucleotide sequence ID" value="NZ_CABPRZ010000030.1"/>
</dbReference>
<organism evidence="2 3">
    <name type="scientific">Pandoraea terrae</name>
    <dbReference type="NCBI Taxonomy" id="1537710"/>
    <lineage>
        <taxon>Bacteria</taxon>
        <taxon>Pseudomonadati</taxon>
        <taxon>Pseudomonadota</taxon>
        <taxon>Betaproteobacteria</taxon>
        <taxon>Burkholderiales</taxon>
        <taxon>Burkholderiaceae</taxon>
        <taxon>Pandoraea</taxon>
    </lineage>
</organism>
<reference evidence="2 3" key="1">
    <citation type="submission" date="2019-08" db="EMBL/GenBank/DDBJ databases">
        <authorList>
            <person name="Peeters C."/>
        </authorList>
    </citation>
    <scope>NUCLEOTIDE SEQUENCE [LARGE SCALE GENOMIC DNA]</scope>
    <source>
        <strain evidence="2 3">LMG 30175</strain>
    </source>
</reference>
<gene>
    <name evidence="2" type="ORF">PTE30175_04883</name>
</gene>
<proteinExistence type="predicted"/>
<evidence type="ECO:0000313" key="3">
    <source>
        <dbReference type="Proteomes" id="UP000414233"/>
    </source>
</evidence>
<name>A0A5E4Z4C5_9BURK</name>
<dbReference type="Pfam" id="PF18145">
    <property type="entry name" value="SAVED"/>
    <property type="match status" value="1"/>
</dbReference>
<keyword evidence="3" id="KW-1185">Reference proteome</keyword>
<dbReference type="NCBIfam" id="NF033611">
    <property type="entry name" value="SAVED"/>
    <property type="match status" value="1"/>
</dbReference>
<sequence length="505" mass="56595">MTLANSARREGDAFQARVFWMHAAQLLLPDSHMVSVGFEIGPKGFDDIWVEYDARRAREHVGHRVLREHIQCKWHVTLDEYGYADLVRPDFINASTVSFLEKAHAAQLACSTGDDGVLFKLLTNWTVAKADALRPLIRQRSGALNLEHLFDGSTDRSARGQLRKAWRDHLNVDDDGLRRLASTLSFGVARDTLDGAREMLDIYFRLAGLRRIPANESSFIYDDLPFQWLSQGKLQFGQSELREACLTQGLLEGAPGERRTFGVKSFEHAFDRLEGRCCKVLNLVDSFDTRYIREQNDWKADLYPRLTAFLTDAARNNEALRLVLDTHLTLAFAAGSIVNIKSGRDVELAQRTLGSDVWRTDDEVLTMNHARWQLEGTIWEPTAADIAVAVSLTHDVSAAMQSFIERTALPVHTVLRAAPDCGSSNTAIKSGAHAFALAEQLVAQIRAEKQKLQRPGVVHLFIAAPVAFAFFLGQRHVSIGKLTLYEFDFENQRGNDYCASLSLPV</sequence>
<feature type="domain" description="SMODS-associated and fused to various effectors" evidence="1">
    <location>
        <begin position="302"/>
        <end position="501"/>
    </location>
</feature>
<evidence type="ECO:0000313" key="2">
    <source>
        <dbReference type="EMBL" id="VVE55180.1"/>
    </source>
</evidence>
<dbReference type="EMBL" id="CABPRZ010000030">
    <property type="protein sequence ID" value="VVE55180.1"/>
    <property type="molecule type" value="Genomic_DNA"/>
</dbReference>